<dbReference type="EMBL" id="JAFNEN010000026">
    <property type="protein sequence ID" value="KAG8199488.1"/>
    <property type="molecule type" value="Genomic_DNA"/>
</dbReference>
<reference evidence="1 2" key="1">
    <citation type="journal article" date="2022" name="Nat. Ecol. Evol.">
        <title>A masculinizing supergene underlies an exaggerated male reproductive morph in a spider.</title>
        <authorList>
            <person name="Hendrickx F."/>
            <person name="De Corte Z."/>
            <person name="Sonet G."/>
            <person name="Van Belleghem S.M."/>
            <person name="Kostlbacher S."/>
            <person name="Vangestel C."/>
        </authorList>
    </citation>
    <scope>NUCLEOTIDE SEQUENCE [LARGE SCALE GENOMIC DNA]</scope>
    <source>
        <strain evidence="1">W744_W776</strain>
    </source>
</reference>
<keyword evidence="2" id="KW-1185">Reference proteome</keyword>
<evidence type="ECO:0000313" key="2">
    <source>
        <dbReference type="Proteomes" id="UP000827092"/>
    </source>
</evidence>
<dbReference type="Proteomes" id="UP000827092">
    <property type="component" value="Unassembled WGS sequence"/>
</dbReference>
<organism evidence="1 2">
    <name type="scientific">Oedothorax gibbosus</name>
    <dbReference type="NCBI Taxonomy" id="931172"/>
    <lineage>
        <taxon>Eukaryota</taxon>
        <taxon>Metazoa</taxon>
        <taxon>Ecdysozoa</taxon>
        <taxon>Arthropoda</taxon>
        <taxon>Chelicerata</taxon>
        <taxon>Arachnida</taxon>
        <taxon>Araneae</taxon>
        <taxon>Araneomorphae</taxon>
        <taxon>Entelegynae</taxon>
        <taxon>Araneoidea</taxon>
        <taxon>Linyphiidae</taxon>
        <taxon>Erigoninae</taxon>
        <taxon>Oedothorax</taxon>
    </lineage>
</organism>
<evidence type="ECO:0000313" key="1">
    <source>
        <dbReference type="EMBL" id="KAG8199488.1"/>
    </source>
</evidence>
<proteinExistence type="predicted"/>
<accession>A0AAV6VUI5</accession>
<comment type="caution">
    <text evidence="1">The sequence shown here is derived from an EMBL/GenBank/DDBJ whole genome shotgun (WGS) entry which is preliminary data.</text>
</comment>
<name>A0AAV6VUI5_9ARAC</name>
<dbReference type="AlphaFoldDB" id="A0AAV6VUI5"/>
<sequence length="74" mass="8567">MECRLLLTPWYAKMREEPDSSLLVQVLMVRETGRYNVCSSSTHITYSSKFTTMLQKAWIVIRPPLGLPSYVLDD</sequence>
<protein>
    <submittedName>
        <fullName evidence="1">Uncharacterized protein</fullName>
    </submittedName>
</protein>
<gene>
    <name evidence="1" type="ORF">JTE90_009336</name>
</gene>